<dbReference type="PANTHER" id="PTHR33539">
    <property type="entry name" value="UPF0764 PROTEIN C16ORF89"/>
    <property type="match status" value="1"/>
</dbReference>
<organism evidence="3 4">
    <name type="scientific">Meganyctiphanes norvegica</name>
    <name type="common">Northern krill</name>
    <name type="synonym">Thysanopoda norvegica</name>
    <dbReference type="NCBI Taxonomy" id="48144"/>
    <lineage>
        <taxon>Eukaryota</taxon>
        <taxon>Metazoa</taxon>
        <taxon>Ecdysozoa</taxon>
        <taxon>Arthropoda</taxon>
        <taxon>Crustacea</taxon>
        <taxon>Multicrustacea</taxon>
        <taxon>Malacostraca</taxon>
        <taxon>Eumalacostraca</taxon>
        <taxon>Eucarida</taxon>
        <taxon>Euphausiacea</taxon>
        <taxon>Euphausiidae</taxon>
        <taxon>Meganyctiphanes</taxon>
    </lineage>
</organism>
<feature type="signal peptide" evidence="2">
    <location>
        <begin position="1"/>
        <end position="25"/>
    </location>
</feature>
<feature type="region of interest" description="Disordered" evidence="1">
    <location>
        <begin position="40"/>
        <end position="60"/>
    </location>
</feature>
<dbReference type="AlphaFoldDB" id="A0AAV2QCH3"/>
<protein>
    <submittedName>
        <fullName evidence="3">Uncharacterized protein</fullName>
    </submittedName>
</protein>
<evidence type="ECO:0000313" key="3">
    <source>
        <dbReference type="EMBL" id="CAL4076465.1"/>
    </source>
</evidence>
<keyword evidence="4" id="KW-1185">Reference proteome</keyword>
<proteinExistence type="predicted"/>
<comment type="caution">
    <text evidence="3">The sequence shown here is derived from an EMBL/GenBank/DDBJ whole genome shotgun (WGS) entry which is preliminary data.</text>
</comment>
<keyword evidence="2" id="KW-0732">Signal</keyword>
<gene>
    <name evidence="3" type="ORF">MNOR_LOCUS10158</name>
</gene>
<dbReference type="PANTHER" id="PTHR33539:SF1">
    <property type="entry name" value="UPF0764 PROTEIN C16ORF89"/>
    <property type="match status" value="1"/>
</dbReference>
<dbReference type="Proteomes" id="UP001497623">
    <property type="component" value="Unassembled WGS sequence"/>
</dbReference>
<feature type="compositionally biased region" description="Basic and acidic residues" evidence="1">
    <location>
        <begin position="49"/>
        <end position="59"/>
    </location>
</feature>
<dbReference type="EMBL" id="CAXKWB010005053">
    <property type="protein sequence ID" value="CAL4076465.1"/>
    <property type="molecule type" value="Genomic_DNA"/>
</dbReference>
<evidence type="ECO:0000256" key="2">
    <source>
        <dbReference type="SAM" id="SignalP"/>
    </source>
</evidence>
<feature type="region of interest" description="Disordered" evidence="1">
    <location>
        <begin position="205"/>
        <end position="224"/>
    </location>
</feature>
<evidence type="ECO:0000313" key="4">
    <source>
        <dbReference type="Proteomes" id="UP001497623"/>
    </source>
</evidence>
<dbReference type="GO" id="GO:0005829">
    <property type="term" value="C:cytosol"/>
    <property type="evidence" value="ECO:0007669"/>
    <property type="project" value="TreeGrafter"/>
</dbReference>
<name>A0AAV2QCH3_MEGNR</name>
<dbReference type="GO" id="GO:0016020">
    <property type="term" value="C:membrane"/>
    <property type="evidence" value="ECO:0007669"/>
    <property type="project" value="TreeGrafter"/>
</dbReference>
<dbReference type="InterPro" id="IPR031751">
    <property type="entry name" value="DUF4735"/>
</dbReference>
<sequence length="427" mass="48109">QYSMRTTVVTTTLPLLLAAAATAAALKLFPSIGGGGHLTRAGAHSVHQRTSEHRPHDQETQDLWDVLSASKRILDYYKAHMTDMNMDAVIGTRMAEGQYVVLVEALTAGTLIPRDRVAVEVLRELLDSTRTFNIKASHYIRNAYPEYFKALGRLLEPGFWEIPLRFRHLDNSTSASYEFDNLRVLQGVEQLHEDQSDTCITEVLTGEQKQGSSQETKGKAGDQLGHHEHIRSDDYFLNEFARRLRQSLGDDGFIEEEKCLISGWCWSTMTGRGYSGYSLTHELFYLIIALQAGCGNQIEDIISSNGREPLEDIVKGLCDNVLREAQAIADAKYPEMRRDLFMEQGALCGMVGYVDFFPRSWLHHVLSWQRESGCYGNSVIYQSLKKPIDAVNRIKRDEKSMPGQCLAHRSATAIGYLALALRRLIFL</sequence>
<accession>A0AAV2QCH3</accession>
<dbReference type="Pfam" id="PF15882">
    <property type="entry name" value="DUF4735"/>
    <property type="match status" value="2"/>
</dbReference>
<evidence type="ECO:0000256" key="1">
    <source>
        <dbReference type="SAM" id="MobiDB-lite"/>
    </source>
</evidence>
<feature type="chain" id="PRO_5043976964" evidence="2">
    <location>
        <begin position="26"/>
        <end position="427"/>
    </location>
</feature>
<reference evidence="3 4" key="1">
    <citation type="submission" date="2024-05" db="EMBL/GenBank/DDBJ databases">
        <authorList>
            <person name="Wallberg A."/>
        </authorList>
    </citation>
    <scope>NUCLEOTIDE SEQUENCE [LARGE SCALE GENOMIC DNA]</scope>
</reference>
<feature type="non-terminal residue" evidence="3">
    <location>
        <position position="1"/>
    </location>
</feature>